<evidence type="ECO:0000256" key="9">
    <source>
        <dbReference type="RuleBase" id="RU365015"/>
    </source>
</evidence>
<dbReference type="GO" id="GO:0005737">
    <property type="term" value="C:cytoplasm"/>
    <property type="evidence" value="ECO:0007669"/>
    <property type="project" value="UniProtKB-SubCell"/>
</dbReference>
<dbReference type="GO" id="GO:0004564">
    <property type="term" value="F:beta-fructofuranosidase activity"/>
    <property type="evidence" value="ECO:0007669"/>
    <property type="project" value="UniProtKB-EC"/>
</dbReference>
<comment type="pathway">
    <text evidence="1 9">Glycan biosynthesis; sucrose metabolism.</text>
</comment>
<comment type="subcellular location">
    <subcellularLocation>
        <location evidence="9">Cytoplasm</location>
    </subcellularLocation>
</comment>
<dbReference type="InterPro" id="IPR013189">
    <property type="entry name" value="Glyco_hydro_32_C"/>
</dbReference>
<reference evidence="12" key="1">
    <citation type="journal article" date="2021" name="PeerJ">
        <title>Extensive microbial diversity within the chicken gut microbiome revealed by metagenomics and culture.</title>
        <authorList>
            <person name="Gilroy R."/>
            <person name="Ravi A."/>
            <person name="Getino M."/>
            <person name="Pursley I."/>
            <person name="Horton D.L."/>
            <person name="Alikhan N.F."/>
            <person name="Baker D."/>
            <person name="Gharbi K."/>
            <person name="Hall N."/>
            <person name="Watson M."/>
            <person name="Adriaenssens E.M."/>
            <person name="Foster-Nyarko E."/>
            <person name="Jarju S."/>
            <person name="Secka A."/>
            <person name="Antonio M."/>
            <person name="Oren A."/>
            <person name="Chaudhuri R.R."/>
            <person name="La Ragione R."/>
            <person name="Hildebrand F."/>
            <person name="Pallen M.J."/>
        </authorList>
    </citation>
    <scope>NUCLEOTIDE SEQUENCE</scope>
    <source>
        <strain evidence="12">ChiSjej5B23-2810</strain>
    </source>
</reference>
<evidence type="ECO:0000256" key="6">
    <source>
        <dbReference type="ARBA" id="ARBA00023295"/>
    </source>
</evidence>
<dbReference type="SUPFAM" id="SSF75005">
    <property type="entry name" value="Arabinanase/levansucrase/invertase"/>
    <property type="match status" value="1"/>
</dbReference>
<dbReference type="Pfam" id="PF00251">
    <property type="entry name" value="Glyco_hydro_32N"/>
    <property type="match status" value="1"/>
</dbReference>
<keyword evidence="6 8" id="KW-0326">Glycosidase</keyword>
<reference evidence="12" key="2">
    <citation type="submission" date="2021-04" db="EMBL/GenBank/DDBJ databases">
        <authorList>
            <person name="Gilroy R."/>
        </authorList>
    </citation>
    <scope>NUCLEOTIDE SEQUENCE</scope>
    <source>
        <strain evidence="12">ChiSjej5B23-2810</strain>
    </source>
</reference>
<dbReference type="AlphaFoldDB" id="A0A9D2T2Z8"/>
<dbReference type="Proteomes" id="UP000823906">
    <property type="component" value="Unassembled WGS sequence"/>
</dbReference>
<proteinExistence type="inferred from homology"/>
<evidence type="ECO:0000256" key="7">
    <source>
        <dbReference type="ARBA" id="ARBA00033367"/>
    </source>
</evidence>
<keyword evidence="5 8" id="KW-0378">Hydrolase</keyword>
<dbReference type="PANTHER" id="PTHR43101:SF1">
    <property type="entry name" value="BETA-FRUCTOSIDASE"/>
    <property type="match status" value="1"/>
</dbReference>
<dbReference type="InterPro" id="IPR006232">
    <property type="entry name" value="Suc6P_hydrolase"/>
</dbReference>
<evidence type="ECO:0000256" key="1">
    <source>
        <dbReference type="ARBA" id="ARBA00004914"/>
    </source>
</evidence>
<organism evidence="12 13">
    <name type="scientific">Candidatus Faecalibacterium faecigallinarum</name>
    <dbReference type="NCBI Taxonomy" id="2838577"/>
    <lineage>
        <taxon>Bacteria</taxon>
        <taxon>Bacillati</taxon>
        <taxon>Bacillota</taxon>
        <taxon>Clostridia</taxon>
        <taxon>Eubacteriales</taxon>
        <taxon>Oscillospiraceae</taxon>
        <taxon>Faecalibacterium</taxon>
    </lineage>
</organism>
<evidence type="ECO:0000256" key="8">
    <source>
        <dbReference type="RuleBase" id="RU362110"/>
    </source>
</evidence>
<sequence length="463" mass="51489">MNALHRDLKHLVPLVEGLGAAQAAADPHRQRLHIQPPVGWLNDPNGLCRVGDTYHVFYQYGPFDPTSGVKHWGHVTSTDLLHWQRQPVALYPDEPFDCHGAYSGSALYEDGVLWLFYTGNVKLPGDYDHITAGRENNLCLATSRDCITIDTKECLLHTAEYPAGLSCHVRDPKVWLQDGTYYMVLGARTLEDRGEVLVFASEDKRQWRHINTITTPEPFGYMWECPDLFELDGQWFLLVSPQGIPCQNVYGCGYFPLYGDFRGAYTLGEYRPLDGGFDYYAPQSFTDGDRRLQFGWMGMPDAPYVNPTLAYGWQNCLTFPRQLRREGDILLQSPAVELKALRGAPAALAAGSRLEVSPCFELAAAPEGSFSLTVAEGLTFSYDEASRTVLLRFTDPAAGAGRDQRTLTLDAPCRSVQVLADASSLEIFLNEGAVVFTTRYYPQPGPVSLRLEGASGTVWPLSL</sequence>
<keyword evidence="9" id="KW-0963">Cytoplasm</keyword>
<dbReference type="EC" id="3.2.1.26" evidence="3 8"/>
<dbReference type="InterPro" id="IPR051214">
    <property type="entry name" value="GH32_Enzymes"/>
</dbReference>
<comment type="catalytic activity">
    <reaction evidence="8">
        <text>Hydrolysis of terminal non-reducing beta-D-fructofuranoside residues in beta-D-fructofuranosides.</text>
        <dbReference type="EC" id="3.2.1.26"/>
    </reaction>
</comment>
<evidence type="ECO:0000259" key="10">
    <source>
        <dbReference type="Pfam" id="PF00251"/>
    </source>
</evidence>
<gene>
    <name evidence="12" type="ORF">H9703_00380</name>
</gene>
<dbReference type="Gene3D" id="2.115.10.20">
    <property type="entry name" value="Glycosyl hydrolase domain, family 43"/>
    <property type="match status" value="1"/>
</dbReference>
<evidence type="ECO:0000313" key="13">
    <source>
        <dbReference type="Proteomes" id="UP000823906"/>
    </source>
</evidence>
<accession>A0A9D2T2Z8</accession>
<dbReference type="InterPro" id="IPR001362">
    <property type="entry name" value="Glyco_hydro_32"/>
</dbReference>
<evidence type="ECO:0000313" key="12">
    <source>
        <dbReference type="EMBL" id="HJC44592.1"/>
    </source>
</evidence>
<dbReference type="Pfam" id="PF08244">
    <property type="entry name" value="Glyco_hydro_32C"/>
    <property type="match status" value="1"/>
</dbReference>
<evidence type="ECO:0000256" key="2">
    <source>
        <dbReference type="ARBA" id="ARBA00009902"/>
    </source>
</evidence>
<dbReference type="CDD" id="cd18623">
    <property type="entry name" value="GH32_ScrB-like"/>
    <property type="match status" value="1"/>
</dbReference>
<evidence type="ECO:0000256" key="4">
    <source>
        <dbReference type="ARBA" id="ARBA00019623"/>
    </source>
</evidence>
<comment type="similarity">
    <text evidence="2 8">Belongs to the glycosyl hydrolase 32 family.</text>
</comment>
<evidence type="ECO:0000256" key="5">
    <source>
        <dbReference type="ARBA" id="ARBA00022801"/>
    </source>
</evidence>
<evidence type="ECO:0000259" key="11">
    <source>
        <dbReference type="Pfam" id="PF08244"/>
    </source>
</evidence>
<dbReference type="SMART" id="SM00640">
    <property type="entry name" value="Glyco_32"/>
    <property type="match status" value="1"/>
</dbReference>
<comment type="caution">
    <text evidence="12">The sequence shown here is derived from an EMBL/GenBank/DDBJ whole genome shotgun (WGS) entry which is preliminary data.</text>
</comment>
<dbReference type="GO" id="GO:0005975">
    <property type="term" value="P:carbohydrate metabolic process"/>
    <property type="evidence" value="ECO:0007669"/>
    <property type="project" value="InterPro"/>
</dbReference>
<dbReference type="EMBL" id="DWWN01000002">
    <property type="protein sequence ID" value="HJC44592.1"/>
    <property type="molecule type" value="Genomic_DNA"/>
</dbReference>
<feature type="domain" description="Glycosyl hydrolase family 32 N-terminal" evidence="10">
    <location>
        <begin position="33"/>
        <end position="334"/>
    </location>
</feature>
<name>A0A9D2T2Z8_9FIRM</name>
<dbReference type="SUPFAM" id="SSF49899">
    <property type="entry name" value="Concanavalin A-like lectins/glucanases"/>
    <property type="match status" value="1"/>
</dbReference>
<feature type="domain" description="Glycosyl hydrolase family 32 C-terminal" evidence="11">
    <location>
        <begin position="349"/>
        <end position="451"/>
    </location>
</feature>
<protein>
    <recommendedName>
        <fullName evidence="4 8">Sucrose-6-phosphate hydrolase</fullName>
        <ecNumber evidence="3 8">3.2.1.26</ecNumber>
    </recommendedName>
    <alternativeName>
        <fullName evidence="7 9">Invertase</fullName>
    </alternativeName>
</protein>
<comment type="function">
    <text evidence="9">Enables the bacterium to metabolize sucrose as a sole carbon source.</text>
</comment>
<evidence type="ECO:0000256" key="3">
    <source>
        <dbReference type="ARBA" id="ARBA00012758"/>
    </source>
</evidence>
<dbReference type="NCBIfam" id="TIGR01322">
    <property type="entry name" value="scrB_fam"/>
    <property type="match status" value="1"/>
</dbReference>
<dbReference type="Gene3D" id="2.60.120.560">
    <property type="entry name" value="Exo-inulinase, domain 1"/>
    <property type="match status" value="1"/>
</dbReference>
<dbReference type="InterPro" id="IPR013320">
    <property type="entry name" value="ConA-like_dom_sf"/>
</dbReference>
<dbReference type="PROSITE" id="PS00609">
    <property type="entry name" value="GLYCOSYL_HYDROL_F32"/>
    <property type="match status" value="1"/>
</dbReference>
<dbReference type="InterPro" id="IPR013148">
    <property type="entry name" value="Glyco_hydro_32_N"/>
</dbReference>
<dbReference type="InterPro" id="IPR018053">
    <property type="entry name" value="Glyco_hydro_32_AS"/>
</dbReference>
<dbReference type="PANTHER" id="PTHR43101">
    <property type="entry name" value="BETA-FRUCTOSIDASE"/>
    <property type="match status" value="1"/>
</dbReference>
<keyword evidence="9" id="KW-0119">Carbohydrate metabolism</keyword>
<dbReference type="InterPro" id="IPR023296">
    <property type="entry name" value="Glyco_hydro_beta-prop_sf"/>
</dbReference>